<dbReference type="Proteomes" id="UP001223390">
    <property type="component" value="Unassembled WGS sequence"/>
</dbReference>
<sequence>MCAIHQPNFFPRLSTLAKLFAADVWVVLDDVQFARRDYQHRARLATLADLGDRRWLSLATHLPQGRSTLIRDARLADSARCLRRTQGLTRQLYGQSPYWPAVKQVVQRVLETISTTKSTAVVAEASTSLLLEVVGWPGSVVHSSSLAKRAGRSTRLVDLASATHSRTYLCGTGGMSYIDPRTFAAHGISVLPFQAPAISCPPWSEAKAISALWALATVGPERLRHELLAHASRTREAPRPAVAGSRFLAREAWGTGSMAQPSRARGATGRLRSP</sequence>
<dbReference type="EMBL" id="JASITI010000027">
    <property type="protein sequence ID" value="MDK9498232.1"/>
    <property type="molecule type" value="Genomic_DNA"/>
</dbReference>
<reference evidence="2 3" key="1">
    <citation type="submission" date="2023-05" db="EMBL/GenBank/DDBJ databases">
        <title>Sequencing and Assembly of Streptomyces sp. NP73.</title>
        <authorList>
            <person name="Konwar A.N."/>
            <person name="Saikia K."/>
            <person name="Thakur D."/>
        </authorList>
    </citation>
    <scope>NUCLEOTIDE SEQUENCE [LARGE SCALE GENOMIC DNA]</scope>
    <source>
        <strain evidence="2 3">NP73</strain>
    </source>
</reference>
<keyword evidence="3" id="KW-1185">Reference proteome</keyword>
<dbReference type="Pfam" id="PF08889">
    <property type="entry name" value="WbqC"/>
    <property type="match status" value="1"/>
</dbReference>
<name>A0ABT7GX93_9ACTN</name>
<evidence type="ECO:0000313" key="3">
    <source>
        <dbReference type="Proteomes" id="UP001223390"/>
    </source>
</evidence>
<accession>A0ABT7GX93</accession>
<gene>
    <name evidence="2" type="ORF">QEZ40_003182</name>
</gene>
<dbReference type="InterPro" id="IPR014985">
    <property type="entry name" value="WbqC"/>
</dbReference>
<organism evidence="2 3">
    <name type="scientific">Streptomyces katrae</name>
    <dbReference type="NCBI Taxonomy" id="68223"/>
    <lineage>
        <taxon>Bacteria</taxon>
        <taxon>Bacillati</taxon>
        <taxon>Actinomycetota</taxon>
        <taxon>Actinomycetes</taxon>
        <taxon>Kitasatosporales</taxon>
        <taxon>Streptomycetaceae</taxon>
        <taxon>Streptomyces</taxon>
    </lineage>
</organism>
<dbReference type="RefSeq" id="WP_285343937.1">
    <property type="nucleotide sequence ID" value="NZ_JASITI010000027.1"/>
</dbReference>
<evidence type="ECO:0000313" key="2">
    <source>
        <dbReference type="EMBL" id="MDK9498232.1"/>
    </source>
</evidence>
<evidence type="ECO:0000256" key="1">
    <source>
        <dbReference type="SAM" id="MobiDB-lite"/>
    </source>
</evidence>
<comment type="caution">
    <text evidence="2">The sequence shown here is derived from an EMBL/GenBank/DDBJ whole genome shotgun (WGS) entry which is preliminary data.</text>
</comment>
<proteinExistence type="predicted"/>
<protein>
    <submittedName>
        <fullName evidence="2">WbqC family protein</fullName>
    </submittedName>
</protein>
<feature type="region of interest" description="Disordered" evidence="1">
    <location>
        <begin position="255"/>
        <end position="274"/>
    </location>
</feature>